<feature type="transmembrane region" description="Helical" evidence="1">
    <location>
        <begin position="219"/>
        <end position="238"/>
    </location>
</feature>
<feature type="transmembrane region" description="Helical" evidence="1">
    <location>
        <begin position="12"/>
        <end position="35"/>
    </location>
</feature>
<keyword evidence="1" id="KW-0812">Transmembrane</keyword>
<keyword evidence="1" id="KW-0472">Membrane</keyword>
<gene>
    <name evidence="3" type="ORF">MNB_SM-4-1260</name>
</gene>
<dbReference type="Pfam" id="PF04235">
    <property type="entry name" value="DUF418"/>
    <property type="match status" value="1"/>
</dbReference>
<dbReference type="AlphaFoldDB" id="A0A1W1CLW2"/>
<accession>A0A1W1CLW2</accession>
<reference evidence="3" key="1">
    <citation type="submission" date="2016-10" db="EMBL/GenBank/DDBJ databases">
        <authorList>
            <person name="de Groot N.N."/>
        </authorList>
    </citation>
    <scope>NUCLEOTIDE SEQUENCE</scope>
</reference>
<feature type="transmembrane region" description="Helical" evidence="1">
    <location>
        <begin position="55"/>
        <end position="78"/>
    </location>
</feature>
<feature type="transmembrane region" description="Helical" evidence="1">
    <location>
        <begin position="138"/>
        <end position="160"/>
    </location>
</feature>
<feature type="transmembrane region" description="Helical" evidence="1">
    <location>
        <begin position="98"/>
        <end position="126"/>
    </location>
</feature>
<name>A0A1W1CLW2_9ZZZZ</name>
<feature type="domain" description="DUF418" evidence="2">
    <location>
        <begin position="242"/>
        <end position="387"/>
    </location>
</feature>
<protein>
    <recommendedName>
        <fullName evidence="2">DUF418 domain-containing protein</fullName>
    </recommendedName>
</protein>
<feature type="transmembrane region" description="Helical" evidence="1">
    <location>
        <begin position="245"/>
        <end position="263"/>
    </location>
</feature>
<evidence type="ECO:0000313" key="3">
    <source>
        <dbReference type="EMBL" id="SFV66880.1"/>
    </source>
</evidence>
<dbReference type="EMBL" id="FPHF01000092">
    <property type="protein sequence ID" value="SFV66880.1"/>
    <property type="molecule type" value="Genomic_DNA"/>
</dbReference>
<evidence type="ECO:0000259" key="2">
    <source>
        <dbReference type="Pfam" id="PF04235"/>
    </source>
</evidence>
<feature type="transmembrane region" description="Helical" evidence="1">
    <location>
        <begin position="350"/>
        <end position="373"/>
    </location>
</feature>
<dbReference type="PANTHER" id="PTHR30590:SF2">
    <property type="entry name" value="INNER MEMBRANE PROTEIN"/>
    <property type="match status" value="1"/>
</dbReference>
<organism evidence="3">
    <name type="scientific">hydrothermal vent metagenome</name>
    <dbReference type="NCBI Taxonomy" id="652676"/>
    <lineage>
        <taxon>unclassified sequences</taxon>
        <taxon>metagenomes</taxon>
        <taxon>ecological metagenomes</taxon>
    </lineage>
</organism>
<feature type="transmembrane region" description="Helical" evidence="1">
    <location>
        <begin position="275"/>
        <end position="299"/>
    </location>
</feature>
<evidence type="ECO:0000256" key="1">
    <source>
        <dbReference type="SAM" id="Phobius"/>
    </source>
</evidence>
<proteinExistence type="predicted"/>
<feature type="transmembrane region" description="Helical" evidence="1">
    <location>
        <begin position="320"/>
        <end position="338"/>
    </location>
</feature>
<keyword evidence="1" id="KW-1133">Transmembrane helix</keyword>
<dbReference type="PANTHER" id="PTHR30590">
    <property type="entry name" value="INNER MEMBRANE PROTEIN"/>
    <property type="match status" value="1"/>
</dbReference>
<dbReference type="InterPro" id="IPR052529">
    <property type="entry name" value="Bact_Transport_Assoc"/>
</dbReference>
<sequence length="397" mass="46672">MLKKKRIEILDVIRGFAIFGIILANIQSWSGYKFIPFTLLQTLPYYEYNSLGKALFLFFIDTKFYTLFSLLFGIGFFIQFNKHREDQGPFVKTYIRRLLFLMLFGIIHAFFWSGDILLIYGAMGLLLIPFRNLALKNLLTSAIVLYYVWLLYDLFFALYYPDLLKVNTLAYKTYIDITPEALTSIFTEGSFLQVLQANWHNLYWRYLDLVPSGRLTKVLAIFILGYYMMSIDYFRVYLNSKKLLLIYFISGSIFTYLSFLIGGSMSSYSHDLTNVLYKFISATGQVLLALSYIHILSYLYQMSFFKYAFKGFAYVGRMSFTNYLMHTFFGYLIFYPFFSGYFGTMGLVEISLLALCLYTLQILISIVWFRFFIIGPLEWAWRSLILMKLMPLRIEVS</sequence>
<dbReference type="InterPro" id="IPR007349">
    <property type="entry name" value="DUF418"/>
</dbReference>